<dbReference type="RefSeq" id="WP_380055125.1">
    <property type="nucleotide sequence ID" value="NZ_JBHSWB010000001.1"/>
</dbReference>
<name>A0ABW1ZHD4_9DEIO</name>
<evidence type="ECO:0000313" key="2">
    <source>
        <dbReference type="Proteomes" id="UP001596317"/>
    </source>
</evidence>
<proteinExistence type="predicted"/>
<protein>
    <submittedName>
        <fullName evidence="1">Uncharacterized protein</fullName>
    </submittedName>
</protein>
<dbReference type="EMBL" id="JBHSWB010000001">
    <property type="protein sequence ID" value="MFC6660208.1"/>
    <property type="molecule type" value="Genomic_DNA"/>
</dbReference>
<sequence>MRTLLELRRLDLAQKVADQAWAVTRGEHFEYQRQGDLAKGMALALADPALALPYLEQALAAFSQPIYATRVAQSGLYLALARLNTDDKAGALEALQRAQPGLQEMHPSALRLLAGPADAFEAVFALLPDQRRQDHPAPPELELTFLGGQQVRFRGQALKLRPSYAQILAVLALHPDGLNLERLHVLLYGDQDKLSTLKTHLSRLQPLVPFSSKPYRLAFPVRADFLELHELLRRGQVAESLALYQGVLLPGCEAPAVADARETLSEALRQAVLAQDDAGLTIQLAERLDDDLELWEQALSRLPAHDPRRPLVATKVKLLARQYHLSPQAAT</sequence>
<gene>
    <name evidence="1" type="ORF">ACFP90_07445</name>
</gene>
<organism evidence="1 2">
    <name type="scientific">Deinococcus multiflagellatus</name>
    <dbReference type="NCBI Taxonomy" id="1656887"/>
    <lineage>
        <taxon>Bacteria</taxon>
        <taxon>Thermotogati</taxon>
        <taxon>Deinococcota</taxon>
        <taxon>Deinococci</taxon>
        <taxon>Deinococcales</taxon>
        <taxon>Deinococcaceae</taxon>
        <taxon>Deinococcus</taxon>
    </lineage>
</organism>
<evidence type="ECO:0000313" key="1">
    <source>
        <dbReference type="EMBL" id="MFC6660208.1"/>
    </source>
</evidence>
<keyword evidence="2" id="KW-1185">Reference proteome</keyword>
<accession>A0ABW1ZHD4</accession>
<dbReference type="Proteomes" id="UP001596317">
    <property type="component" value="Unassembled WGS sequence"/>
</dbReference>
<comment type="caution">
    <text evidence="1">The sequence shown here is derived from an EMBL/GenBank/DDBJ whole genome shotgun (WGS) entry which is preliminary data.</text>
</comment>
<reference evidence="2" key="1">
    <citation type="journal article" date="2019" name="Int. J. Syst. Evol. Microbiol.">
        <title>The Global Catalogue of Microorganisms (GCM) 10K type strain sequencing project: providing services to taxonomists for standard genome sequencing and annotation.</title>
        <authorList>
            <consortium name="The Broad Institute Genomics Platform"/>
            <consortium name="The Broad Institute Genome Sequencing Center for Infectious Disease"/>
            <person name="Wu L."/>
            <person name="Ma J."/>
        </authorList>
    </citation>
    <scope>NUCLEOTIDE SEQUENCE [LARGE SCALE GENOMIC DNA]</scope>
    <source>
        <strain evidence="2">CCUG 63830</strain>
    </source>
</reference>